<reference evidence="1" key="2">
    <citation type="journal article" date="2020" name="Microorganisms">
        <title>Osmotic Adaptation and Compatible Solute Biosynthesis of Phototrophic Bacteria as Revealed from Genome Analyses.</title>
        <authorList>
            <person name="Imhoff J.F."/>
            <person name="Rahn T."/>
            <person name="Kunzel S."/>
            <person name="Keller A."/>
            <person name="Neulinger S.C."/>
        </authorList>
    </citation>
    <scope>NUCLEOTIDE SEQUENCE</scope>
    <source>
        <strain evidence="1">DSM 9154</strain>
    </source>
</reference>
<proteinExistence type="predicted"/>
<evidence type="ECO:0000313" key="1">
    <source>
        <dbReference type="EMBL" id="MBK1695744.1"/>
    </source>
</evidence>
<comment type="caution">
    <text evidence="1">The sequence shown here is derived from an EMBL/GenBank/DDBJ whole genome shotgun (WGS) entry which is preliminary data.</text>
</comment>
<dbReference type="Proteomes" id="UP000778970">
    <property type="component" value="Unassembled WGS sequence"/>
</dbReference>
<dbReference type="RefSeq" id="WP_027288512.1">
    <property type="nucleotide sequence ID" value="NZ_NRRE01000006.1"/>
</dbReference>
<gene>
    <name evidence="1" type="ORF">CKO21_00600</name>
</gene>
<dbReference type="AlphaFoldDB" id="A0A934UYP1"/>
<accession>A0A934UYP1</accession>
<organism evidence="1 2">
    <name type="scientific">Rhodovibrio salinarum</name>
    <dbReference type="NCBI Taxonomy" id="1087"/>
    <lineage>
        <taxon>Bacteria</taxon>
        <taxon>Pseudomonadati</taxon>
        <taxon>Pseudomonadota</taxon>
        <taxon>Alphaproteobacteria</taxon>
        <taxon>Rhodospirillales</taxon>
        <taxon>Rhodovibrionaceae</taxon>
        <taxon>Rhodovibrio</taxon>
    </lineage>
</organism>
<reference evidence="1" key="1">
    <citation type="submission" date="2017-08" db="EMBL/GenBank/DDBJ databases">
        <authorList>
            <person name="Imhoff J.F."/>
            <person name="Rahn T."/>
            <person name="Kuenzel S."/>
            <person name="Neulinger S.C."/>
        </authorList>
    </citation>
    <scope>NUCLEOTIDE SEQUENCE</scope>
    <source>
        <strain evidence="1">DSM 9154</strain>
    </source>
</reference>
<name>A0A934UYP1_9PROT</name>
<sequence>MADTIIDQLAKGLKAATSLQITTVVGDFMVTVPENGAFKVTTQSPQDVKGIHTRIDLLQGDIGTIVDGSFYDPNQPSPLQALHSEQVANAQKIVQSNVELLGELAEWLGNSVNAALTKET</sequence>
<evidence type="ECO:0000313" key="2">
    <source>
        <dbReference type="Proteomes" id="UP000778970"/>
    </source>
</evidence>
<dbReference type="EMBL" id="NRRE01000006">
    <property type="protein sequence ID" value="MBK1695744.1"/>
    <property type="molecule type" value="Genomic_DNA"/>
</dbReference>
<protein>
    <submittedName>
        <fullName evidence="1">Uncharacterized protein</fullName>
    </submittedName>
</protein>
<keyword evidence="2" id="KW-1185">Reference proteome</keyword>